<feature type="region of interest" description="Disordered" evidence="1">
    <location>
        <begin position="220"/>
        <end position="253"/>
    </location>
</feature>
<feature type="transmembrane region" description="Helical" evidence="2">
    <location>
        <begin position="40"/>
        <end position="61"/>
    </location>
</feature>
<evidence type="ECO:0000313" key="3">
    <source>
        <dbReference type="EMBL" id="KAG2217026.1"/>
    </source>
</evidence>
<sequence length="351" mass="40389">MSLVQPPPQATQDTFAIAATAISIDVPTPLEQSFAYTHSIPVIVVCLAVCYISVYIMRCIYWQYRRRRKRQLWFERGRLRLFWIQATAREEQKQQEHLEEKLLEANLPTTTNDISSYSLPPRPLTFPNHTHNLSDISLFFPPPPSSSSSSSSSSSYSYILDESCPPPPLSILSSRSSSSLSSSNNTVSATILPRPHSVIGITPMSGYYYDSSTTLAEFSLSTSRPLSQQQQRQQEQEQRRKSNNSHSTTTTTLISTTTNNMGKKWRYWTQNKKKRRKLIWQWSVAMGYCQYTHANRIDYLVHQLQQQRYQENQREKQLIIEKDITDQDEKKAFITSSSSSSSPSYHHNLIM</sequence>
<proteinExistence type="predicted"/>
<gene>
    <name evidence="3" type="ORF">INT45_011577</name>
</gene>
<organism evidence="3 4">
    <name type="scientific">Circinella minor</name>
    <dbReference type="NCBI Taxonomy" id="1195481"/>
    <lineage>
        <taxon>Eukaryota</taxon>
        <taxon>Fungi</taxon>
        <taxon>Fungi incertae sedis</taxon>
        <taxon>Mucoromycota</taxon>
        <taxon>Mucoromycotina</taxon>
        <taxon>Mucoromycetes</taxon>
        <taxon>Mucorales</taxon>
        <taxon>Lichtheimiaceae</taxon>
        <taxon>Circinella</taxon>
    </lineage>
</organism>
<dbReference type="AlphaFoldDB" id="A0A8H7VBF9"/>
<evidence type="ECO:0000256" key="2">
    <source>
        <dbReference type="SAM" id="Phobius"/>
    </source>
</evidence>
<feature type="compositionally biased region" description="Low complexity" evidence="1">
    <location>
        <begin position="244"/>
        <end position="253"/>
    </location>
</feature>
<name>A0A8H7VBF9_9FUNG</name>
<evidence type="ECO:0000313" key="4">
    <source>
        <dbReference type="Proteomes" id="UP000646827"/>
    </source>
</evidence>
<keyword evidence="2" id="KW-1133">Transmembrane helix</keyword>
<keyword evidence="2" id="KW-0812">Transmembrane</keyword>
<dbReference type="Proteomes" id="UP000646827">
    <property type="component" value="Unassembled WGS sequence"/>
</dbReference>
<comment type="caution">
    <text evidence="3">The sequence shown here is derived from an EMBL/GenBank/DDBJ whole genome shotgun (WGS) entry which is preliminary data.</text>
</comment>
<dbReference type="OrthoDB" id="2284119at2759"/>
<keyword evidence="4" id="KW-1185">Reference proteome</keyword>
<keyword evidence="2" id="KW-0472">Membrane</keyword>
<accession>A0A8H7VBF9</accession>
<dbReference type="EMBL" id="JAEPRB010000336">
    <property type="protein sequence ID" value="KAG2217026.1"/>
    <property type="molecule type" value="Genomic_DNA"/>
</dbReference>
<reference evidence="3 4" key="1">
    <citation type="submission" date="2020-12" db="EMBL/GenBank/DDBJ databases">
        <title>Metabolic potential, ecology and presence of endohyphal bacteria is reflected in genomic diversity of Mucoromycotina.</title>
        <authorList>
            <person name="Muszewska A."/>
            <person name="Okrasinska A."/>
            <person name="Steczkiewicz K."/>
            <person name="Drgas O."/>
            <person name="Orlowska M."/>
            <person name="Perlinska-Lenart U."/>
            <person name="Aleksandrzak-Piekarczyk T."/>
            <person name="Szatraj K."/>
            <person name="Zielenkiewicz U."/>
            <person name="Pilsyk S."/>
            <person name="Malc E."/>
            <person name="Mieczkowski P."/>
            <person name="Kruszewska J.S."/>
            <person name="Biernat P."/>
            <person name="Pawlowska J."/>
        </authorList>
    </citation>
    <scope>NUCLEOTIDE SEQUENCE [LARGE SCALE GENOMIC DNA]</scope>
    <source>
        <strain evidence="3 4">CBS 142.35</strain>
    </source>
</reference>
<protein>
    <submittedName>
        <fullName evidence="3">Uncharacterized protein</fullName>
    </submittedName>
</protein>
<evidence type="ECO:0000256" key="1">
    <source>
        <dbReference type="SAM" id="MobiDB-lite"/>
    </source>
</evidence>